<accession>A0A1J1IJQ3</accession>
<dbReference type="Proteomes" id="UP000183832">
    <property type="component" value="Unassembled WGS sequence"/>
</dbReference>
<proteinExistence type="predicted"/>
<protein>
    <submittedName>
        <fullName evidence="2">CLUMA_CG013077, isoform A</fullName>
    </submittedName>
</protein>
<gene>
    <name evidence="2" type="ORF">CLUMA_CG013077</name>
</gene>
<sequence length="137" mass="15189">MEIINPPEPQLVHDPVTSADDPMALLNIIKLNVAKLGIVAPQCGLEVAFYHYISRSVYKKLTAKSSNTSPELMPLNESFPSTSEITPDHSMDKEDDNSDDILSSPKQYVRANKRKKVYKNHGVMTSVEALSTSMAKK</sequence>
<organism evidence="2 3">
    <name type="scientific">Clunio marinus</name>
    <dbReference type="NCBI Taxonomy" id="568069"/>
    <lineage>
        <taxon>Eukaryota</taxon>
        <taxon>Metazoa</taxon>
        <taxon>Ecdysozoa</taxon>
        <taxon>Arthropoda</taxon>
        <taxon>Hexapoda</taxon>
        <taxon>Insecta</taxon>
        <taxon>Pterygota</taxon>
        <taxon>Neoptera</taxon>
        <taxon>Endopterygota</taxon>
        <taxon>Diptera</taxon>
        <taxon>Nematocera</taxon>
        <taxon>Chironomoidea</taxon>
        <taxon>Chironomidae</taxon>
        <taxon>Clunio</taxon>
    </lineage>
</organism>
<dbReference type="EMBL" id="CVRI01000052">
    <property type="protein sequence ID" value="CRK99772.1"/>
    <property type="molecule type" value="Genomic_DNA"/>
</dbReference>
<evidence type="ECO:0000256" key="1">
    <source>
        <dbReference type="SAM" id="MobiDB-lite"/>
    </source>
</evidence>
<evidence type="ECO:0000313" key="2">
    <source>
        <dbReference type="EMBL" id="CRK99772.1"/>
    </source>
</evidence>
<name>A0A1J1IJQ3_9DIPT</name>
<keyword evidence="3" id="KW-1185">Reference proteome</keyword>
<reference evidence="2 3" key="1">
    <citation type="submission" date="2015-04" db="EMBL/GenBank/DDBJ databases">
        <authorList>
            <person name="Syromyatnikov M.Y."/>
            <person name="Popov V.N."/>
        </authorList>
    </citation>
    <scope>NUCLEOTIDE SEQUENCE [LARGE SCALE GENOMIC DNA]</scope>
</reference>
<dbReference type="AlphaFoldDB" id="A0A1J1IJQ3"/>
<feature type="region of interest" description="Disordered" evidence="1">
    <location>
        <begin position="65"/>
        <end position="106"/>
    </location>
</feature>
<evidence type="ECO:0000313" key="3">
    <source>
        <dbReference type="Proteomes" id="UP000183832"/>
    </source>
</evidence>